<keyword evidence="5" id="KW-0560">Oxidoreductase</keyword>
<dbReference type="PANTHER" id="PTHR12645">
    <property type="entry name" value="ALR/ERV"/>
    <property type="match status" value="1"/>
</dbReference>
<evidence type="ECO:0000313" key="9">
    <source>
        <dbReference type="EMBL" id="QHT34391.1"/>
    </source>
</evidence>
<organism evidence="9">
    <name type="scientific">viral metagenome</name>
    <dbReference type="NCBI Taxonomy" id="1070528"/>
    <lineage>
        <taxon>unclassified sequences</taxon>
        <taxon>metagenomes</taxon>
        <taxon>organismal metagenomes</taxon>
    </lineage>
</organism>
<dbReference type="GO" id="GO:0016971">
    <property type="term" value="F:flavin-dependent sulfhydryl oxidase activity"/>
    <property type="evidence" value="ECO:0007669"/>
    <property type="project" value="InterPro"/>
</dbReference>
<protein>
    <recommendedName>
        <fullName evidence="2">thiol oxidase</fullName>
        <ecNumber evidence="2">1.8.3.2</ecNumber>
    </recommendedName>
</protein>
<evidence type="ECO:0000256" key="5">
    <source>
        <dbReference type="ARBA" id="ARBA00023002"/>
    </source>
</evidence>
<reference evidence="9" key="1">
    <citation type="journal article" date="2020" name="Nature">
        <title>Giant virus diversity and host interactions through global metagenomics.</title>
        <authorList>
            <person name="Schulz F."/>
            <person name="Roux S."/>
            <person name="Paez-Espino D."/>
            <person name="Jungbluth S."/>
            <person name="Walsh D.A."/>
            <person name="Denef V.J."/>
            <person name="McMahon K.D."/>
            <person name="Konstantinidis K.T."/>
            <person name="Eloe-Fadrosh E.A."/>
            <person name="Kyrpides N.C."/>
            <person name="Woyke T."/>
        </authorList>
    </citation>
    <scope>NUCLEOTIDE SEQUENCE</scope>
    <source>
        <strain evidence="9">GVMAG-M-3300009163-63</strain>
    </source>
</reference>
<dbReference type="Pfam" id="PF04777">
    <property type="entry name" value="Evr1_Alr"/>
    <property type="match status" value="1"/>
</dbReference>
<comment type="cofactor">
    <cofactor evidence="1">
        <name>FAD</name>
        <dbReference type="ChEBI" id="CHEBI:57692"/>
    </cofactor>
</comment>
<evidence type="ECO:0000256" key="6">
    <source>
        <dbReference type="ARBA" id="ARBA00023157"/>
    </source>
</evidence>
<evidence type="ECO:0000256" key="2">
    <source>
        <dbReference type="ARBA" id="ARBA00012512"/>
    </source>
</evidence>
<dbReference type="GO" id="GO:0050660">
    <property type="term" value="F:flavin adenine dinucleotide binding"/>
    <property type="evidence" value="ECO:0007669"/>
    <property type="project" value="TreeGrafter"/>
</dbReference>
<dbReference type="InterPro" id="IPR036774">
    <property type="entry name" value="ERV/ALR_sulphydryl_oxid_sf"/>
</dbReference>
<dbReference type="Gene3D" id="1.20.120.310">
    <property type="entry name" value="ERV/ALR sulfhydryl oxidase domain"/>
    <property type="match status" value="1"/>
</dbReference>
<dbReference type="SUPFAM" id="SSF69000">
    <property type="entry name" value="FAD-dependent thiol oxidase"/>
    <property type="match status" value="1"/>
</dbReference>
<dbReference type="PANTHER" id="PTHR12645:SF0">
    <property type="entry name" value="FAD-LINKED SULFHYDRYL OXIDASE ALR"/>
    <property type="match status" value="1"/>
</dbReference>
<proteinExistence type="predicted"/>
<accession>A0A6C0F0B9</accession>
<evidence type="ECO:0000259" key="8">
    <source>
        <dbReference type="PROSITE" id="PS51324"/>
    </source>
</evidence>
<sequence>MTNVSEKMRNKTKNKNNKNGKLVRNQNKKTKKKSSYVFTKNDYKSGDGMLTSVWGPPMWHFLHTMSFNYPTNPTAEDKKHYSDFVYSLRYVLPCKYCRINLTSNLKANPIRECHLKSRETFSKYIYRLHEIVNKRLDKKSGLSYCDVRERYEHFRSRCTKNDPPPKIFNFAKKKEKGCTEPLYGHRAKCVLSIVPHTKDVPSFHVDDKCIKHRADDVHVHIN</sequence>
<evidence type="ECO:0000256" key="4">
    <source>
        <dbReference type="ARBA" id="ARBA00022827"/>
    </source>
</evidence>
<dbReference type="InterPro" id="IPR017905">
    <property type="entry name" value="ERV/ALR_sulphydryl_oxidase"/>
</dbReference>
<evidence type="ECO:0000256" key="3">
    <source>
        <dbReference type="ARBA" id="ARBA00022630"/>
    </source>
</evidence>
<feature type="domain" description="ERV/ALR sulfhydryl oxidase" evidence="8">
    <location>
        <begin position="47"/>
        <end position="151"/>
    </location>
</feature>
<feature type="region of interest" description="Disordered" evidence="7">
    <location>
        <begin position="1"/>
        <end position="36"/>
    </location>
</feature>
<dbReference type="GO" id="GO:0005739">
    <property type="term" value="C:mitochondrion"/>
    <property type="evidence" value="ECO:0007669"/>
    <property type="project" value="TreeGrafter"/>
</dbReference>
<dbReference type="PROSITE" id="PS51324">
    <property type="entry name" value="ERV_ALR"/>
    <property type="match status" value="1"/>
</dbReference>
<dbReference type="AlphaFoldDB" id="A0A6C0F0B9"/>
<dbReference type="EC" id="1.8.3.2" evidence="2"/>
<evidence type="ECO:0000256" key="1">
    <source>
        <dbReference type="ARBA" id="ARBA00001974"/>
    </source>
</evidence>
<evidence type="ECO:0000256" key="7">
    <source>
        <dbReference type="SAM" id="MobiDB-lite"/>
    </source>
</evidence>
<keyword evidence="6" id="KW-1015">Disulfide bond</keyword>
<keyword evidence="4" id="KW-0274">FAD</keyword>
<dbReference type="InterPro" id="IPR039799">
    <property type="entry name" value="ALR/ERV"/>
</dbReference>
<name>A0A6C0F0B9_9ZZZZ</name>
<dbReference type="EMBL" id="MN738999">
    <property type="protein sequence ID" value="QHT34391.1"/>
    <property type="molecule type" value="Genomic_DNA"/>
</dbReference>
<keyword evidence="3" id="KW-0285">Flavoprotein</keyword>